<reference evidence="1 2" key="1">
    <citation type="submission" date="2016-07" db="EMBL/GenBank/DDBJ databases">
        <title>Multiple horizontal gene transfer events from other fungi enriched the ability of initially mycotrophic Trichoderma (Ascomycota) to feed on dead plant biomass.</title>
        <authorList>
            <consortium name="DOE Joint Genome Institute"/>
            <person name="Aerts A."/>
            <person name="Atanasova L."/>
            <person name="Chenthamara K."/>
            <person name="Zhang J."/>
            <person name="Grujic M."/>
            <person name="Henrissat B."/>
            <person name="Kuo A."/>
            <person name="Salamov A."/>
            <person name="Lipzen A."/>
            <person name="Labutti K."/>
            <person name="Barry K."/>
            <person name="Miao Y."/>
            <person name="Rahimi M.J."/>
            <person name="Shen Q."/>
            <person name="Grigoriev I.V."/>
            <person name="Kubicek C.P."/>
            <person name="Druzhinina I.S."/>
        </authorList>
    </citation>
    <scope>NUCLEOTIDE SEQUENCE [LARGE SCALE GENOMIC DNA]</scope>
    <source>
        <strain evidence="1 2">CBS 433.97</strain>
    </source>
</reference>
<accession>A0A2T3YUV1</accession>
<name>A0A2T3YUV1_TRIA4</name>
<dbReference type="Proteomes" id="UP000240493">
    <property type="component" value="Unassembled WGS sequence"/>
</dbReference>
<organism evidence="1 2">
    <name type="scientific">Trichoderma asperellum (strain ATCC 204424 / CBS 433.97 / NBRC 101777)</name>
    <dbReference type="NCBI Taxonomy" id="1042311"/>
    <lineage>
        <taxon>Eukaryota</taxon>
        <taxon>Fungi</taxon>
        <taxon>Dikarya</taxon>
        <taxon>Ascomycota</taxon>
        <taxon>Pezizomycotina</taxon>
        <taxon>Sordariomycetes</taxon>
        <taxon>Hypocreomycetidae</taxon>
        <taxon>Hypocreales</taxon>
        <taxon>Hypocreaceae</taxon>
        <taxon>Trichoderma</taxon>
    </lineage>
</organism>
<dbReference type="AlphaFoldDB" id="A0A2T3YUV1"/>
<evidence type="ECO:0000313" key="1">
    <source>
        <dbReference type="EMBL" id="PTB36317.1"/>
    </source>
</evidence>
<sequence>MRSSSSSSSSAIAIAIVIRCRPAAKYMLVHKLESRDQLLVPRTRRYTCPCWPCSNKREARTNAGTDTFRVDQMNVPRFRLPARRTPSPP</sequence>
<proteinExistence type="predicted"/>
<protein>
    <submittedName>
        <fullName evidence="1">Uncharacterized protein</fullName>
    </submittedName>
</protein>
<gene>
    <name evidence="1" type="ORF">M441DRAFT_275524</name>
</gene>
<keyword evidence="2" id="KW-1185">Reference proteome</keyword>
<evidence type="ECO:0000313" key="2">
    <source>
        <dbReference type="Proteomes" id="UP000240493"/>
    </source>
</evidence>
<dbReference type="EMBL" id="KZ679270">
    <property type="protein sequence ID" value="PTB36317.1"/>
    <property type="molecule type" value="Genomic_DNA"/>
</dbReference>